<sequence length="83" mass="9267">MVDLCNNCLNPLKERVFRCDSLQVEASEAPEAPKAPEVPKVETVHEKAKKAAEDLAKKLAEEKEKPATKEVSARRLEAEHIMV</sequence>
<evidence type="ECO:0000313" key="3">
    <source>
        <dbReference type="Proteomes" id="UP001152797"/>
    </source>
</evidence>
<accession>A0A9P1DX02</accession>
<evidence type="ECO:0000313" key="2">
    <source>
        <dbReference type="EMBL" id="CAL1170550.1"/>
    </source>
</evidence>
<keyword evidence="3" id="KW-1185">Reference proteome</keyword>
<comment type="caution">
    <text evidence="1">The sequence shown here is derived from an EMBL/GenBank/DDBJ whole genome shotgun (WGS) entry which is preliminary data.</text>
</comment>
<gene>
    <name evidence="1" type="ORF">C1SCF055_LOCUS41842</name>
</gene>
<reference evidence="1" key="1">
    <citation type="submission" date="2022-10" db="EMBL/GenBank/DDBJ databases">
        <authorList>
            <person name="Chen Y."/>
            <person name="Dougan E. K."/>
            <person name="Chan C."/>
            <person name="Rhodes N."/>
            <person name="Thang M."/>
        </authorList>
    </citation>
    <scope>NUCLEOTIDE SEQUENCE</scope>
</reference>
<name>A0A9P1DX02_9DINO</name>
<evidence type="ECO:0000313" key="1">
    <source>
        <dbReference type="EMBL" id="CAI4017175.1"/>
    </source>
</evidence>
<dbReference type="AlphaFoldDB" id="A0A9P1DX02"/>
<reference evidence="2" key="2">
    <citation type="submission" date="2024-04" db="EMBL/GenBank/DDBJ databases">
        <authorList>
            <person name="Chen Y."/>
            <person name="Shah S."/>
            <person name="Dougan E. K."/>
            <person name="Thang M."/>
            <person name="Chan C."/>
        </authorList>
    </citation>
    <scope>NUCLEOTIDE SEQUENCE [LARGE SCALE GENOMIC DNA]</scope>
</reference>
<dbReference type="EMBL" id="CAMXCT010006622">
    <property type="protein sequence ID" value="CAI4017175.1"/>
    <property type="molecule type" value="Genomic_DNA"/>
</dbReference>
<dbReference type="EMBL" id="CAMXCT030006622">
    <property type="protein sequence ID" value="CAL4804487.1"/>
    <property type="molecule type" value="Genomic_DNA"/>
</dbReference>
<protein>
    <submittedName>
        <fullName evidence="1">Uncharacterized protein</fullName>
    </submittedName>
</protein>
<dbReference type="EMBL" id="CAMXCT020006622">
    <property type="protein sequence ID" value="CAL1170550.1"/>
    <property type="molecule type" value="Genomic_DNA"/>
</dbReference>
<proteinExistence type="predicted"/>
<organism evidence="1">
    <name type="scientific">Cladocopium goreaui</name>
    <dbReference type="NCBI Taxonomy" id="2562237"/>
    <lineage>
        <taxon>Eukaryota</taxon>
        <taxon>Sar</taxon>
        <taxon>Alveolata</taxon>
        <taxon>Dinophyceae</taxon>
        <taxon>Suessiales</taxon>
        <taxon>Symbiodiniaceae</taxon>
        <taxon>Cladocopium</taxon>
    </lineage>
</organism>
<dbReference type="Proteomes" id="UP001152797">
    <property type="component" value="Unassembled WGS sequence"/>
</dbReference>